<feature type="domain" description="BRCT" evidence="12">
    <location>
        <begin position="314"/>
        <end position="403"/>
    </location>
</feature>
<dbReference type="Gene3D" id="3.40.50.10190">
    <property type="entry name" value="BRCT domain"/>
    <property type="match status" value="1"/>
</dbReference>
<keyword evidence="7" id="KW-0234">DNA repair</keyword>
<dbReference type="InterPro" id="IPR036420">
    <property type="entry name" value="BRCT_dom_sf"/>
</dbReference>
<evidence type="ECO:0000256" key="9">
    <source>
        <dbReference type="PROSITE-ProRule" id="PRU00175"/>
    </source>
</evidence>
<dbReference type="PROSITE" id="PS50172">
    <property type="entry name" value="BRCT"/>
    <property type="match status" value="2"/>
</dbReference>
<dbReference type="InterPro" id="IPR013083">
    <property type="entry name" value="Znf_RING/FYVE/PHD"/>
</dbReference>
<dbReference type="Proteomes" id="UP000827284">
    <property type="component" value="Unassembled WGS sequence"/>
</dbReference>
<dbReference type="OrthoDB" id="6270329at2759"/>
<name>A0A9P3HL99_9FUNG</name>
<dbReference type="GO" id="GO:0000724">
    <property type="term" value="P:double-strand break repair via homologous recombination"/>
    <property type="evidence" value="ECO:0007669"/>
    <property type="project" value="TreeGrafter"/>
</dbReference>
<feature type="domain" description="RING-type" evidence="11">
    <location>
        <begin position="44"/>
        <end position="82"/>
    </location>
</feature>
<evidence type="ECO:0000256" key="2">
    <source>
        <dbReference type="ARBA" id="ARBA00022723"/>
    </source>
</evidence>
<evidence type="ECO:0000256" key="3">
    <source>
        <dbReference type="ARBA" id="ARBA00022737"/>
    </source>
</evidence>
<evidence type="ECO:0000313" key="14">
    <source>
        <dbReference type="Proteomes" id="UP000827284"/>
    </source>
</evidence>
<evidence type="ECO:0000256" key="8">
    <source>
        <dbReference type="ARBA" id="ARBA00023242"/>
    </source>
</evidence>
<organism evidence="13 14">
    <name type="scientific">Entomortierella parvispora</name>
    <dbReference type="NCBI Taxonomy" id="205924"/>
    <lineage>
        <taxon>Eukaryota</taxon>
        <taxon>Fungi</taxon>
        <taxon>Fungi incertae sedis</taxon>
        <taxon>Mucoromycota</taxon>
        <taxon>Mortierellomycotina</taxon>
        <taxon>Mortierellomycetes</taxon>
        <taxon>Mortierellales</taxon>
        <taxon>Mortierellaceae</taxon>
        <taxon>Entomortierella</taxon>
    </lineage>
</organism>
<evidence type="ECO:0000256" key="1">
    <source>
        <dbReference type="ARBA" id="ARBA00004123"/>
    </source>
</evidence>
<keyword evidence="14" id="KW-1185">Reference proteome</keyword>
<dbReference type="InterPro" id="IPR017907">
    <property type="entry name" value="Znf_RING_CS"/>
</dbReference>
<sequence length="462" mass="51077">MTRALDPQDRGVISQEDADAPREQEILPDTFEGILLRMAEELKCPICLGTMDEPLSTGCNHIFCKECIYQALDRKGGCPLCKDHVTKRSLNRLEHLESIIKAYQHLRESYEQEIGSALSQAPRNYRSEAQENLTQIYPYAEKPGESSNSTALPTSVPSKQRPKETAASALPNIPPPDNPPQNMELDVFDVNLDSVTESEAASLAEKMLAIITLCSSRLNLDASSNTETSPTLPPPSPSRLSQPSRPAIQQPQTPMAHPVDLATVKQEEPDLSDLPTLQPQVDEPPLVLPKEEPSVPTLARSTPDRAKESTEKEFILSGTSLTSSKKMRLEAISKALRAKTVDDLSTRCTHVVLNITEKQCLEGGGRTVKFFLGLLRGSWVLRFEWLEASMEAGYWIDERPFLLYNNEFGNNGAERSRRSLEQGEPKLFSGYEIQLTGAFVKPSRDDIALMIRAGGGKSTMAS</sequence>
<feature type="domain" description="BRCT" evidence="12">
    <location>
        <begin position="423"/>
        <end position="462"/>
    </location>
</feature>
<evidence type="ECO:0000313" key="13">
    <source>
        <dbReference type="EMBL" id="GJJ78859.1"/>
    </source>
</evidence>
<dbReference type="Pfam" id="PF00533">
    <property type="entry name" value="BRCT"/>
    <property type="match status" value="1"/>
</dbReference>
<dbReference type="Pfam" id="PF13923">
    <property type="entry name" value="zf-C3HC4_2"/>
    <property type="match status" value="1"/>
</dbReference>
<dbReference type="SUPFAM" id="SSF52113">
    <property type="entry name" value="BRCT domain"/>
    <property type="match status" value="1"/>
</dbReference>
<dbReference type="InterPro" id="IPR001357">
    <property type="entry name" value="BRCT_dom"/>
</dbReference>
<keyword evidence="2" id="KW-0479">Metal-binding</keyword>
<dbReference type="GO" id="GO:0004842">
    <property type="term" value="F:ubiquitin-protein transferase activity"/>
    <property type="evidence" value="ECO:0007669"/>
    <property type="project" value="TreeGrafter"/>
</dbReference>
<protein>
    <recommendedName>
        <fullName evidence="15">RING-type E3 ubiquitin transferase BRCA1</fullName>
    </recommendedName>
</protein>
<keyword evidence="4" id="KW-0227">DNA damage</keyword>
<evidence type="ECO:0000256" key="4">
    <source>
        <dbReference type="ARBA" id="ARBA00022763"/>
    </source>
</evidence>
<dbReference type="SMART" id="SM00292">
    <property type="entry name" value="BRCT"/>
    <property type="match status" value="1"/>
</dbReference>
<dbReference type="EMBL" id="BQFW01000015">
    <property type="protein sequence ID" value="GJJ78859.1"/>
    <property type="molecule type" value="Genomic_DNA"/>
</dbReference>
<evidence type="ECO:0008006" key="15">
    <source>
        <dbReference type="Google" id="ProtNLM"/>
    </source>
</evidence>
<comment type="caution">
    <text evidence="13">The sequence shown here is derived from an EMBL/GenBank/DDBJ whole genome shotgun (WGS) entry which is preliminary data.</text>
</comment>
<evidence type="ECO:0000259" key="12">
    <source>
        <dbReference type="PROSITE" id="PS50172"/>
    </source>
</evidence>
<dbReference type="GO" id="GO:0045944">
    <property type="term" value="P:positive regulation of transcription by RNA polymerase II"/>
    <property type="evidence" value="ECO:0007669"/>
    <property type="project" value="TreeGrafter"/>
</dbReference>
<feature type="region of interest" description="Disordered" evidence="10">
    <location>
        <begin position="222"/>
        <end position="255"/>
    </location>
</feature>
<feature type="region of interest" description="Disordered" evidence="10">
    <location>
        <begin position="269"/>
        <end position="310"/>
    </location>
</feature>
<keyword evidence="6" id="KW-0862">Zinc</keyword>
<dbReference type="SUPFAM" id="SSF57850">
    <property type="entry name" value="RING/U-box"/>
    <property type="match status" value="1"/>
</dbReference>
<reference evidence="13" key="1">
    <citation type="submission" date="2021-11" db="EMBL/GenBank/DDBJ databases">
        <authorList>
            <person name="Herlambang A."/>
            <person name="Guo Y."/>
            <person name="Takashima Y."/>
            <person name="Nishizawa T."/>
        </authorList>
    </citation>
    <scope>NUCLEOTIDE SEQUENCE</scope>
    <source>
        <strain evidence="13">E1425</strain>
    </source>
</reference>
<dbReference type="GO" id="GO:0008270">
    <property type="term" value="F:zinc ion binding"/>
    <property type="evidence" value="ECO:0007669"/>
    <property type="project" value="UniProtKB-KW"/>
</dbReference>
<dbReference type="InterPro" id="IPR031099">
    <property type="entry name" value="BRCA1-associated"/>
</dbReference>
<dbReference type="PANTHER" id="PTHR13763:SF0">
    <property type="entry name" value="BREAST CANCER TYPE 1 SUSCEPTIBILITY PROTEIN"/>
    <property type="match status" value="1"/>
</dbReference>
<proteinExistence type="predicted"/>
<accession>A0A9P3HL99</accession>
<evidence type="ECO:0000256" key="10">
    <source>
        <dbReference type="SAM" id="MobiDB-lite"/>
    </source>
</evidence>
<keyword evidence="3" id="KW-0677">Repeat</keyword>
<dbReference type="AlphaFoldDB" id="A0A9P3HL99"/>
<dbReference type="InterPro" id="IPR001841">
    <property type="entry name" value="Znf_RING"/>
</dbReference>
<comment type="subcellular location">
    <subcellularLocation>
        <location evidence="1">Nucleus</location>
    </subcellularLocation>
</comment>
<keyword evidence="5 9" id="KW-0863">Zinc-finger</keyword>
<gene>
    <name evidence="13" type="ORF">EMPS_11218</name>
</gene>
<feature type="region of interest" description="Disordered" evidence="10">
    <location>
        <begin position="1"/>
        <end position="23"/>
    </location>
</feature>
<evidence type="ECO:0000259" key="11">
    <source>
        <dbReference type="PROSITE" id="PS50089"/>
    </source>
</evidence>
<evidence type="ECO:0000256" key="5">
    <source>
        <dbReference type="ARBA" id="ARBA00022771"/>
    </source>
</evidence>
<feature type="region of interest" description="Disordered" evidence="10">
    <location>
        <begin position="140"/>
        <end position="184"/>
    </location>
</feature>
<dbReference type="Gene3D" id="3.30.40.10">
    <property type="entry name" value="Zinc/RING finger domain, C3HC4 (zinc finger)"/>
    <property type="match status" value="1"/>
</dbReference>
<dbReference type="PROSITE" id="PS50089">
    <property type="entry name" value="ZF_RING_2"/>
    <property type="match status" value="1"/>
</dbReference>
<feature type="compositionally biased region" description="Polar residues" evidence="10">
    <location>
        <begin position="145"/>
        <end position="158"/>
    </location>
</feature>
<keyword evidence="8" id="KW-0539">Nucleus</keyword>
<dbReference type="GO" id="GO:0005634">
    <property type="term" value="C:nucleus"/>
    <property type="evidence" value="ECO:0007669"/>
    <property type="project" value="UniProtKB-SubCell"/>
</dbReference>
<dbReference type="SMART" id="SM00184">
    <property type="entry name" value="RING"/>
    <property type="match status" value="1"/>
</dbReference>
<evidence type="ECO:0000256" key="6">
    <source>
        <dbReference type="ARBA" id="ARBA00022833"/>
    </source>
</evidence>
<dbReference type="PROSITE" id="PS00518">
    <property type="entry name" value="ZF_RING_1"/>
    <property type="match status" value="1"/>
</dbReference>
<reference evidence="13" key="2">
    <citation type="journal article" date="2022" name="Microbiol. Resour. Announc.">
        <title>Whole-Genome Sequence of Entomortierella parvispora E1425, a Mucoromycotan Fungus Associated with Burkholderiaceae-Related Endosymbiotic Bacteria.</title>
        <authorList>
            <person name="Herlambang A."/>
            <person name="Guo Y."/>
            <person name="Takashima Y."/>
            <person name="Narisawa K."/>
            <person name="Ohta H."/>
            <person name="Nishizawa T."/>
        </authorList>
    </citation>
    <scope>NUCLEOTIDE SEQUENCE</scope>
    <source>
        <strain evidence="13">E1425</strain>
    </source>
</reference>
<dbReference type="PANTHER" id="PTHR13763">
    <property type="entry name" value="BREAST CANCER TYPE 1 SUSCEPTIBILITY PROTEIN BRCA1"/>
    <property type="match status" value="1"/>
</dbReference>
<evidence type="ECO:0000256" key="7">
    <source>
        <dbReference type="ARBA" id="ARBA00023204"/>
    </source>
</evidence>